<evidence type="ECO:0000313" key="3">
    <source>
        <dbReference type="Proteomes" id="UP000245133"/>
    </source>
</evidence>
<dbReference type="Pfam" id="PF02493">
    <property type="entry name" value="MORN"/>
    <property type="match status" value="6"/>
</dbReference>
<keyword evidence="3" id="KW-1185">Reference proteome</keyword>
<proteinExistence type="predicted"/>
<dbReference type="SMART" id="SM00698">
    <property type="entry name" value="MORN"/>
    <property type="match status" value="5"/>
</dbReference>
<dbReference type="SUPFAM" id="SSF82185">
    <property type="entry name" value="Histone H3 K4-specific methyltransferase SET7/9 N-terminal domain"/>
    <property type="match status" value="2"/>
</dbReference>
<dbReference type="Proteomes" id="UP000245133">
    <property type="component" value="Unassembled WGS sequence"/>
</dbReference>
<name>A0A2P2E5G9_9LEPT</name>
<dbReference type="RefSeq" id="WP_108978525.1">
    <property type="nucleotide sequence ID" value="NZ_BFBB01000012.1"/>
</dbReference>
<sequence length="277" mass="31343">MNIIYLIVFILLSVEISAEDVCESGNCQNGFGTLKYENGMVYSGNWKNSQKNGFGKETFKNFEYEGEFLNNERDGKGTLIFPDGARYVGDFSKNEMHGKGCFTRPDGSYLDGDWVESKPEGKIKSVLKNGTILFGEYKNGFPEGYGEESYINGSKYSGMWKRGNKHGLGKITDARGKIIIEGTFSGGNIPNTYTQVEPDSILRNDVNKFIFILENKCKNIKNLAHFRINSNDDDYSEIWIYDICSEQVGYFLKFKPDGKGGTFFEIDMKKNKQVNSK</sequence>
<dbReference type="PANTHER" id="PTHR43215:SF14">
    <property type="entry name" value="RADIAL SPOKE HEAD 1 HOMOLOG"/>
    <property type="match status" value="1"/>
</dbReference>
<dbReference type="EMBL" id="BFBB01000012">
    <property type="protein sequence ID" value="GBF52117.1"/>
    <property type="molecule type" value="Genomic_DNA"/>
</dbReference>
<organism evidence="2 3">
    <name type="scientific">Leptospira ryugenii</name>
    <dbReference type="NCBI Taxonomy" id="1917863"/>
    <lineage>
        <taxon>Bacteria</taxon>
        <taxon>Pseudomonadati</taxon>
        <taxon>Spirochaetota</taxon>
        <taxon>Spirochaetia</taxon>
        <taxon>Leptospirales</taxon>
        <taxon>Leptospiraceae</taxon>
        <taxon>Leptospira</taxon>
    </lineage>
</organism>
<accession>A0A2P2E5G9</accession>
<dbReference type="AlphaFoldDB" id="A0A2P2E5G9"/>
<keyword evidence="1" id="KW-0677">Repeat</keyword>
<dbReference type="PANTHER" id="PTHR43215">
    <property type="entry name" value="RADIAL SPOKE HEAD 1 HOMOLOG"/>
    <property type="match status" value="1"/>
</dbReference>
<evidence type="ECO:0000313" key="2">
    <source>
        <dbReference type="EMBL" id="GBF52117.1"/>
    </source>
</evidence>
<protein>
    <recommendedName>
        <fullName evidence="4">MORN repeat protein</fullName>
    </recommendedName>
</protein>
<dbReference type="OrthoDB" id="346046at2"/>
<evidence type="ECO:0000256" key="1">
    <source>
        <dbReference type="ARBA" id="ARBA00022737"/>
    </source>
</evidence>
<dbReference type="InterPro" id="IPR003409">
    <property type="entry name" value="MORN"/>
</dbReference>
<evidence type="ECO:0008006" key="4">
    <source>
        <dbReference type="Google" id="ProtNLM"/>
    </source>
</evidence>
<reference evidence="2 3" key="1">
    <citation type="submission" date="2018-02" db="EMBL/GenBank/DDBJ databases">
        <title>Novel Leptospira species isolated from soil and water in Japan.</title>
        <authorList>
            <person name="Nakao R."/>
            <person name="Masuzawa T."/>
        </authorList>
    </citation>
    <scope>NUCLEOTIDE SEQUENCE [LARGE SCALE GENOMIC DNA]</scope>
    <source>
        <strain evidence="2 3">YH101</strain>
    </source>
</reference>
<dbReference type="Gene3D" id="2.20.110.10">
    <property type="entry name" value="Histone H3 K4-specific methyltransferase SET7/9 N-terminal domain"/>
    <property type="match status" value="3"/>
</dbReference>
<gene>
    <name evidence="2" type="ORF">LPTSP4_36550</name>
</gene>
<comment type="caution">
    <text evidence="2">The sequence shown here is derived from an EMBL/GenBank/DDBJ whole genome shotgun (WGS) entry which is preliminary data.</text>
</comment>